<keyword evidence="1" id="KW-0233">DNA recombination</keyword>
<accession>A0A1H4K6W1</accession>
<reference evidence="3 4" key="1">
    <citation type="submission" date="2016-10" db="EMBL/GenBank/DDBJ databases">
        <authorList>
            <person name="de Groot N.N."/>
        </authorList>
    </citation>
    <scope>NUCLEOTIDE SEQUENCE [LARGE SCALE GENOMIC DNA]</scope>
    <source>
        <strain evidence="3 4">DSM 21799</strain>
    </source>
</reference>
<evidence type="ECO:0008006" key="5">
    <source>
        <dbReference type="Google" id="ProtNLM"/>
    </source>
</evidence>
<dbReference type="Gene3D" id="1.10.443.10">
    <property type="entry name" value="Intergrase catalytic core"/>
    <property type="match status" value="1"/>
</dbReference>
<dbReference type="AlphaFoldDB" id="A0A1H4K6W1"/>
<dbReference type="Proteomes" id="UP000199183">
    <property type="component" value="Unassembled WGS sequence"/>
</dbReference>
<evidence type="ECO:0000256" key="1">
    <source>
        <dbReference type="ARBA" id="ARBA00023172"/>
    </source>
</evidence>
<organism evidence="3 4">
    <name type="scientific">Paramicrobacterium humi</name>
    <dbReference type="NCBI Taxonomy" id="640635"/>
    <lineage>
        <taxon>Bacteria</taxon>
        <taxon>Bacillati</taxon>
        <taxon>Actinomycetota</taxon>
        <taxon>Actinomycetes</taxon>
        <taxon>Micrococcales</taxon>
        <taxon>Microbacteriaceae</taxon>
        <taxon>Paramicrobacterium</taxon>
    </lineage>
</organism>
<dbReference type="EMBL" id="FNRY01000001">
    <property type="protein sequence ID" value="SEB53865.1"/>
    <property type="molecule type" value="Genomic_DNA"/>
</dbReference>
<dbReference type="SUPFAM" id="SSF56349">
    <property type="entry name" value="DNA breaking-rejoining enzymes"/>
    <property type="match status" value="1"/>
</dbReference>
<keyword evidence="4" id="KW-1185">Reference proteome</keyword>
<gene>
    <name evidence="3" type="ORF">SAMN04489806_1024</name>
</gene>
<evidence type="ECO:0000313" key="4">
    <source>
        <dbReference type="Proteomes" id="UP000199183"/>
    </source>
</evidence>
<evidence type="ECO:0000313" key="3">
    <source>
        <dbReference type="EMBL" id="SEB53865.1"/>
    </source>
</evidence>
<dbReference type="GO" id="GO:0006310">
    <property type="term" value="P:DNA recombination"/>
    <property type="evidence" value="ECO:0007669"/>
    <property type="project" value="UniProtKB-KW"/>
</dbReference>
<feature type="region of interest" description="Disordered" evidence="2">
    <location>
        <begin position="1"/>
        <end position="89"/>
    </location>
</feature>
<sequence length="434" mass="48038">MNEKTRTLGSADVSRPQPLIQSDLQPRDGSGVGPTSTSKDGSQGGPVDSGLFGNASNASIANHANQGDDELPGDFGDRVVAGRRRPVDTQLRWGDTSGARRHVESLAPAVGRFAEAAVSDLSDVLQCCSYSQLSDEVLTALKTYRPQKTDEWDALKEFVTDACSLAAPATAYTAKLLMTVTTPFVVWCVYEQGWPMQADVVFSRQAINQYCTEENKARSEGTRRNYRAMLTRISEVVAPEEHPDKYDGLARKRTATPYTDKEIAGFRTWALGQLTPEKRRKAMLMLVLCTGAGLKSSDIAQIFPEDVTADEAGIVISIKGRAPRRVPLARDWEDWFFALLQQSEPGVPLWGTPNRTNASNLLSSFTQYTVGKKPNSQQLRATWIVNHLRAGTRVKELMKALGQDKFENLPRYLEFVDSLDDTEYRRQLRDGGAR</sequence>
<dbReference type="OrthoDB" id="5189518at2"/>
<name>A0A1H4K6W1_9MICO</name>
<protein>
    <recommendedName>
        <fullName evidence="5">Phage integrase family protein</fullName>
    </recommendedName>
</protein>
<dbReference type="InterPro" id="IPR011010">
    <property type="entry name" value="DNA_brk_join_enz"/>
</dbReference>
<feature type="compositionally biased region" description="Low complexity" evidence="2">
    <location>
        <begin position="54"/>
        <end position="65"/>
    </location>
</feature>
<evidence type="ECO:0000256" key="2">
    <source>
        <dbReference type="SAM" id="MobiDB-lite"/>
    </source>
</evidence>
<dbReference type="RefSeq" id="WP_091180806.1">
    <property type="nucleotide sequence ID" value="NZ_FNRY01000001.1"/>
</dbReference>
<dbReference type="GO" id="GO:0003677">
    <property type="term" value="F:DNA binding"/>
    <property type="evidence" value="ECO:0007669"/>
    <property type="project" value="InterPro"/>
</dbReference>
<dbReference type="InterPro" id="IPR013762">
    <property type="entry name" value="Integrase-like_cat_sf"/>
</dbReference>
<proteinExistence type="predicted"/>
<dbReference type="GO" id="GO:0015074">
    <property type="term" value="P:DNA integration"/>
    <property type="evidence" value="ECO:0007669"/>
    <property type="project" value="InterPro"/>
</dbReference>